<dbReference type="OrthoDB" id="9809275at2"/>
<dbReference type="KEGG" id="hba:Hbal_2337"/>
<dbReference type="SUPFAM" id="SSF56112">
    <property type="entry name" value="Protein kinase-like (PK-like)"/>
    <property type="match status" value="1"/>
</dbReference>
<feature type="domain" description="Aminoglycoside phosphotransferase" evidence="1">
    <location>
        <begin position="36"/>
        <end position="299"/>
    </location>
</feature>
<proteinExistence type="predicted"/>
<dbReference type="Proteomes" id="UP000002745">
    <property type="component" value="Chromosome"/>
</dbReference>
<keyword evidence="2" id="KW-0808">Transferase</keyword>
<organism evidence="2 3">
    <name type="scientific">Hirschia baltica (strain ATCC 49814 / DSM 5838 / IFAM 1418)</name>
    <dbReference type="NCBI Taxonomy" id="582402"/>
    <lineage>
        <taxon>Bacteria</taxon>
        <taxon>Pseudomonadati</taxon>
        <taxon>Pseudomonadota</taxon>
        <taxon>Alphaproteobacteria</taxon>
        <taxon>Hyphomonadales</taxon>
        <taxon>Hyphomonadaceae</taxon>
        <taxon>Hirschia</taxon>
    </lineage>
</organism>
<dbReference type="InterPro" id="IPR011009">
    <property type="entry name" value="Kinase-like_dom_sf"/>
</dbReference>
<dbReference type="EMBL" id="CP001678">
    <property type="protein sequence ID" value="ACT60017.1"/>
    <property type="molecule type" value="Genomic_DNA"/>
</dbReference>
<dbReference type="RefSeq" id="WP_015828167.1">
    <property type="nucleotide sequence ID" value="NC_012982.1"/>
</dbReference>
<dbReference type="eggNOG" id="COG3178">
    <property type="taxonomic scope" value="Bacteria"/>
</dbReference>
<evidence type="ECO:0000259" key="1">
    <source>
        <dbReference type="Pfam" id="PF01636"/>
    </source>
</evidence>
<dbReference type="GO" id="GO:0016740">
    <property type="term" value="F:transferase activity"/>
    <property type="evidence" value="ECO:0007669"/>
    <property type="project" value="UniProtKB-KW"/>
</dbReference>
<dbReference type="InterPro" id="IPR002575">
    <property type="entry name" value="Aminoglycoside_PTrfase"/>
</dbReference>
<dbReference type="Pfam" id="PF01636">
    <property type="entry name" value="APH"/>
    <property type="match status" value="1"/>
</dbReference>
<dbReference type="STRING" id="582402.Hbal_2337"/>
<dbReference type="Gene3D" id="3.90.1200.10">
    <property type="match status" value="1"/>
</dbReference>
<dbReference type="AlphaFoldDB" id="C6XMV3"/>
<evidence type="ECO:0000313" key="2">
    <source>
        <dbReference type="EMBL" id="ACT60017.1"/>
    </source>
</evidence>
<reference evidence="3" key="1">
    <citation type="journal article" date="2011" name="J. Bacteriol.">
        <title>Genome sequences of eight morphologically diverse alphaproteobacteria.</title>
        <authorList>
            <consortium name="US DOE Joint Genome Institute"/>
            <person name="Brown P.J."/>
            <person name="Kysela D.T."/>
            <person name="Buechlein A."/>
            <person name="Hemmerich C."/>
            <person name="Brun Y.V."/>
        </authorList>
    </citation>
    <scope>NUCLEOTIDE SEQUENCE [LARGE SCALE GENOMIC DNA]</scope>
    <source>
        <strain evidence="3">ATCC 49814 / DSM 5838 / IFAM 1418</strain>
    </source>
</reference>
<keyword evidence="3" id="KW-1185">Reference proteome</keyword>
<gene>
    <name evidence="2" type="ordered locus">Hbal_2337</name>
</gene>
<evidence type="ECO:0000313" key="3">
    <source>
        <dbReference type="Proteomes" id="UP000002745"/>
    </source>
</evidence>
<accession>C6XMV3</accession>
<dbReference type="HOGENOM" id="CLU_021467_2_0_5"/>
<dbReference type="Gene3D" id="3.30.200.20">
    <property type="entry name" value="Phosphorylase Kinase, domain 1"/>
    <property type="match status" value="1"/>
</dbReference>
<sequence length="376" mass="41767">MAKNGTHALQNSPDTSREALRVAFLNANNWGDAQRTPLAADASTRRYERLSRNLGSEHVMFMDAPILAEGAPCPVDADETIRNQMGWNAQSRLAASRVEAFVAIATHLNAIGLSAPKILAYDLEHGFALLEDFGDAIFARVIEKGENEPRLYAAAAKALAIVHQIPVPPTLPAGDISWPILEFDRLALSVNADLFVDWMPAYDPQTHVTDTDRSNWETAKQNLIDQALSFPRALIMRDYHAENLIWLPERTGAKQVGLLDFQDAVLGWGEWDFAMLLQDARRNVTQTAAEAAILSYLEETGGEREEFDKRLAVLGALNALRVAGIFARLVKRDSKPKYSNFQPRQLKLLAQNLQHPALAEMRDVFKSIAPHILELA</sequence>
<protein>
    <submittedName>
        <fullName evidence="2">Aminoglycoside phosphotransferase</fullName>
    </submittedName>
</protein>
<name>C6XMV3_HIRBI</name>